<dbReference type="Proteomes" id="UP001148629">
    <property type="component" value="Unassembled WGS sequence"/>
</dbReference>
<name>A0ACC1T038_9HYPO</name>
<sequence length="576" mass="66702">MTSSQVPGLHLGDYDWHQRRISPESLNRPAIEVWGEELDGTPLEVFLRIPDGSPREYYQAREIEFICPLQTLRELRQGAGQSLHEPVAWLDDRAQTGQPRMAASWLTQASLYEALRAERRVNNDDTEASSETYADRRLIFIPNPDCRSLWPLIYTAPCQQASVLGEFLWKHVTADWSIQVSFSDDGRSYSLAFHLPFYVWSPAKTLLQDKRIRPDKTPLRKSTPVSFLNNPGKATSKDDKLDFLHEAQWSCVVTGYSNVVWTGYGLTDTYFYDADSPFDRSSIRYFETCFQEEGICLDPISGFDANLPIQNPREYFLITLRKCADHIKEEWVHTIARLERKMENYIQDRDVFFGHTISSLGAADDRSKFLQESYVWTRQVSRLLTSLTERINNTARAWESFKARDFYYFHDIPQKGRQPRHLLHSIDATFIDLQSLQVRLGNLTNKHEDSRKLLELYLQVENNRTIVLQQYNINFIQIISPPALTAAMMQSSVLPWKSGFLPWVVITAVLWILTASVRPALTWYHRCLGSNPRPTFISHFTHDSMMDSFGYIPDGVALPQPTFARYQRRRFENGMS</sequence>
<evidence type="ECO:0000313" key="2">
    <source>
        <dbReference type="Proteomes" id="UP001148629"/>
    </source>
</evidence>
<protein>
    <submittedName>
        <fullName evidence="1">Uncharacterized protein</fullName>
    </submittedName>
</protein>
<comment type="caution">
    <text evidence="1">The sequence shown here is derived from an EMBL/GenBank/DDBJ whole genome shotgun (WGS) entry which is preliminary data.</text>
</comment>
<accession>A0ACC1T038</accession>
<gene>
    <name evidence="1" type="ORF">NM208_g326</name>
</gene>
<organism evidence="1 2">
    <name type="scientific">Fusarium decemcellulare</name>
    <dbReference type="NCBI Taxonomy" id="57161"/>
    <lineage>
        <taxon>Eukaryota</taxon>
        <taxon>Fungi</taxon>
        <taxon>Dikarya</taxon>
        <taxon>Ascomycota</taxon>
        <taxon>Pezizomycotina</taxon>
        <taxon>Sordariomycetes</taxon>
        <taxon>Hypocreomycetidae</taxon>
        <taxon>Hypocreales</taxon>
        <taxon>Nectriaceae</taxon>
        <taxon>Fusarium</taxon>
        <taxon>Fusarium decemcellulare species complex</taxon>
    </lineage>
</organism>
<evidence type="ECO:0000313" key="1">
    <source>
        <dbReference type="EMBL" id="KAJ3549746.1"/>
    </source>
</evidence>
<proteinExistence type="predicted"/>
<reference evidence="1" key="1">
    <citation type="submission" date="2022-08" db="EMBL/GenBank/DDBJ databases">
        <title>Genome Sequence of Fusarium decemcellulare.</title>
        <authorList>
            <person name="Buettner E."/>
        </authorList>
    </citation>
    <scope>NUCLEOTIDE SEQUENCE</scope>
    <source>
        <strain evidence="1">Babe19</strain>
    </source>
</reference>
<dbReference type="EMBL" id="JANRMS010000015">
    <property type="protein sequence ID" value="KAJ3549746.1"/>
    <property type="molecule type" value="Genomic_DNA"/>
</dbReference>
<keyword evidence="2" id="KW-1185">Reference proteome</keyword>